<dbReference type="PANTHER" id="PTHR43496:SF1">
    <property type="entry name" value="POLYGALACTURONAN_RHAMNOGALACTURONAN TRANSPORT SYSTEM PERMEASE PROTEIN YTEP"/>
    <property type="match status" value="1"/>
</dbReference>
<dbReference type="AlphaFoldDB" id="A0A2R5HDW1"/>
<evidence type="ECO:0000313" key="10">
    <source>
        <dbReference type="EMBL" id="GBG96257.1"/>
    </source>
</evidence>
<evidence type="ECO:0000256" key="5">
    <source>
        <dbReference type="ARBA" id="ARBA00022927"/>
    </source>
</evidence>
<feature type="domain" description="ABC transmembrane type-1" evidence="9">
    <location>
        <begin position="341"/>
        <end position="531"/>
    </location>
</feature>
<dbReference type="GO" id="GO:0015833">
    <property type="term" value="P:peptide transport"/>
    <property type="evidence" value="ECO:0007669"/>
    <property type="project" value="UniProtKB-KW"/>
</dbReference>
<feature type="transmembrane region" description="Helical" evidence="8">
    <location>
        <begin position="378"/>
        <end position="403"/>
    </location>
</feature>
<evidence type="ECO:0000259" key="9">
    <source>
        <dbReference type="PROSITE" id="PS50928"/>
    </source>
</evidence>
<dbReference type="CDD" id="cd06261">
    <property type="entry name" value="TM_PBP2"/>
    <property type="match status" value="1"/>
</dbReference>
<dbReference type="Proteomes" id="UP000245021">
    <property type="component" value="Unassembled WGS sequence"/>
</dbReference>
<keyword evidence="11" id="KW-1185">Reference proteome</keyword>
<dbReference type="GO" id="GO:0015031">
    <property type="term" value="P:protein transport"/>
    <property type="evidence" value="ECO:0007669"/>
    <property type="project" value="UniProtKB-KW"/>
</dbReference>
<comment type="caution">
    <text evidence="10">The sequence shown here is derived from an EMBL/GenBank/DDBJ whole genome shotgun (WGS) entry which is preliminary data.</text>
</comment>
<feature type="transmembrane region" description="Helical" evidence="8">
    <location>
        <begin position="186"/>
        <end position="207"/>
    </location>
</feature>
<evidence type="ECO:0000256" key="7">
    <source>
        <dbReference type="ARBA" id="ARBA00023136"/>
    </source>
</evidence>
<keyword evidence="6 8" id="KW-1133">Transmembrane helix</keyword>
<name>A0A2R5HDW1_9LACT</name>
<keyword evidence="5" id="KW-0653">Protein transport</keyword>
<feature type="transmembrane region" description="Helical" evidence="8">
    <location>
        <begin position="409"/>
        <end position="430"/>
    </location>
</feature>
<evidence type="ECO:0000256" key="3">
    <source>
        <dbReference type="ARBA" id="ARBA00022692"/>
    </source>
</evidence>
<dbReference type="GO" id="GO:0005886">
    <property type="term" value="C:plasma membrane"/>
    <property type="evidence" value="ECO:0007669"/>
    <property type="project" value="UniProtKB-SubCell"/>
</dbReference>
<evidence type="ECO:0000256" key="8">
    <source>
        <dbReference type="RuleBase" id="RU363032"/>
    </source>
</evidence>
<feature type="transmembrane region" description="Helical" evidence="8">
    <location>
        <begin position="55"/>
        <end position="84"/>
    </location>
</feature>
<dbReference type="Gene3D" id="1.10.3720.10">
    <property type="entry name" value="MetI-like"/>
    <property type="match status" value="2"/>
</dbReference>
<evidence type="ECO:0000256" key="2">
    <source>
        <dbReference type="ARBA" id="ARBA00022448"/>
    </source>
</evidence>
<dbReference type="SUPFAM" id="SSF161098">
    <property type="entry name" value="MetI-like"/>
    <property type="match status" value="2"/>
</dbReference>
<sequence>MTTKKWPAISLNLMILLFFASLLILPLGRLLILAFTSEGQFTLANIQATLSRPDIGLAFGHSLFLASLSAFFAVILAFILAFTVNFTKMSALLKKAIETLALFPMFLPTLAYGYSIIYAFGAQSPLTRLNHDNLILTPFGPQGMVIGFIIYTFPIAFILLNSSMKYIDMRLFTVSRLMGDSRLRSFWTCLIRPLLISICLAFIQAFFLSFTDFGLPSALAGNYPLLSSLLFSQMQGALANFGQGTVIALLMLLPSLLTTALMVFLQRFQVKQQAKSSFVAFAGRAWDWVFGGASLLIISLSILVFLPIFVVPFVTAYPYVMDFSLVHLQEVFNNQSLISIYQLTLKMAMLTALIGSVFYFAMAYLATRSRIAGRVFAVFHFLSNMTNAIPGMVLGIAFLFIFSGTPLNGSLWLLVLVNLIHFLASPYQMAIQALSKLSKHYETTSRLLGDSFIKTIFKVILPNIRHTIFEMMSYLFIQSMVTISAIVFLVGVDSQTITTSMQSLQQFNQYAQVFVLALFLFGTNLLVKLIFHFLGSYDFSALRARTSHYKKRILSKKEAISLESNQLSTVEHTTNGE</sequence>
<feature type="domain" description="ABC transmembrane type-1" evidence="9">
    <location>
        <begin position="59"/>
        <end position="262"/>
    </location>
</feature>
<keyword evidence="3 8" id="KW-0812">Transmembrane</keyword>
<comment type="similarity">
    <text evidence="8">Belongs to the binding-protein-dependent transport system permease family.</text>
</comment>
<feature type="transmembrane region" description="Helical" evidence="8">
    <location>
        <begin position="96"/>
        <end position="119"/>
    </location>
</feature>
<dbReference type="EMBL" id="BFFO01000002">
    <property type="protein sequence ID" value="GBG96257.1"/>
    <property type="molecule type" value="Genomic_DNA"/>
</dbReference>
<gene>
    <name evidence="10" type="ORF">NtB2_00368</name>
</gene>
<feature type="transmembrane region" description="Helical" evidence="8">
    <location>
        <begin position="471"/>
        <end position="490"/>
    </location>
</feature>
<keyword evidence="2 8" id="KW-0813">Transport</keyword>
<reference evidence="10 11" key="1">
    <citation type="journal article" date="2018" name="Genome Announc.">
        <title>Draft Genome Sequence of Lactococcus sp. Strain NtB2 (JCM 32569), Isolated from the Gut of the Higher Termite Nasutitermes takasagoensis.</title>
        <authorList>
            <person name="Noda S."/>
            <person name="Aihara C."/>
            <person name="Yuki M."/>
            <person name="Ohkuma M."/>
        </authorList>
    </citation>
    <scope>NUCLEOTIDE SEQUENCE [LARGE SCALE GENOMIC DNA]</scope>
    <source>
        <strain evidence="10 11">NtB2</strain>
    </source>
</reference>
<dbReference type="OrthoDB" id="725at2"/>
<feature type="transmembrane region" description="Helical" evidence="8">
    <location>
        <begin position="12"/>
        <end position="35"/>
    </location>
</feature>
<keyword evidence="4" id="KW-0571">Peptide transport</keyword>
<comment type="subcellular location">
    <subcellularLocation>
        <location evidence="8">Cell membrane</location>
        <topology evidence="8">Multi-pass membrane protein</topology>
    </subcellularLocation>
    <subcellularLocation>
        <location evidence="1">Membrane</location>
        <topology evidence="1">Multi-pass membrane protein</topology>
    </subcellularLocation>
</comment>
<feature type="transmembrane region" description="Helical" evidence="8">
    <location>
        <begin position="139"/>
        <end position="160"/>
    </location>
</feature>
<dbReference type="GO" id="GO:0055085">
    <property type="term" value="P:transmembrane transport"/>
    <property type="evidence" value="ECO:0007669"/>
    <property type="project" value="InterPro"/>
</dbReference>
<organism evidence="10 11">
    <name type="scientific">Lactococcus termiticola</name>
    <dbReference type="NCBI Taxonomy" id="2169526"/>
    <lineage>
        <taxon>Bacteria</taxon>
        <taxon>Bacillati</taxon>
        <taxon>Bacillota</taxon>
        <taxon>Bacilli</taxon>
        <taxon>Lactobacillales</taxon>
        <taxon>Streptococcaceae</taxon>
        <taxon>Lactococcus</taxon>
    </lineage>
</organism>
<feature type="transmembrane region" description="Helical" evidence="8">
    <location>
        <begin position="339"/>
        <end position="366"/>
    </location>
</feature>
<proteinExistence type="inferred from homology"/>
<feature type="transmembrane region" description="Helical" evidence="8">
    <location>
        <begin position="241"/>
        <end position="265"/>
    </location>
</feature>
<keyword evidence="7 8" id="KW-0472">Membrane</keyword>
<accession>A0A2R5HDW1</accession>
<dbReference type="PROSITE" id="PS50928">
    <property type="entry name" value="ABC_TM1"/>
    <property type="match status" value="2"/>
</dbReference>
<evidence type="ECO:0000256" key="4">
    <source>
        <dbReference type="ARBA" id="ARBA00022856"/>
    </source>
</evidence>
<dbReference type="RefSeq" id="WP_109245247.1">
    <property type="nucleotide sequence ID" value="NZ_BFFO01000002.1"/>
</dbReference>
<evidence type="ECO:0000256" key="6">
    <source>
        <dbReference type="ARBA" id="ARBA00022989"/>
    </source>
</evidence>
<dbReference type="PANTHER" id="PTHR43496">
    <property type="entry name" value="PROTEIN LPLB"/>
    <property type="match status" value="1"/>
</dbReference>
<evidence type="ECO:0000313" key="11">
    <source>
        <dbReference type="Proteomes" id="UP000245021"/>
    </source>
</evidence>
<protein>
    <submittedName>
        <fullName evidence="10">Iron ABC transporter permease protein</fullName>
    </submittedName>
</protein>
<evidence type="ECO:0000256" key="1">
    <source>
        <dbReference type="ARBA" id="ARBA00004141"/>
    </source>
</evidence>
<feature type="transmembrane region" description="Helical" evidence="8">
    <location>
        <begin position="510"/>
        <end position="535"/>
    </location>
</feature>
<dbReference type="InterPro" id="IPR000515">
    <property type="entry name" value="MetI-like"/>
</dbReference>
<dbReference type="InterPro" id="IPR035906">
    <property type="entry name" value="MetI-like_sf"/>
</dbReference>
<feature type="transmembrane region" description="Helical" evidence="8">
    <location>
        <begin position="286"/>
        <end position="319"/>
    </location>
</feature>
<dbReference type="Pfam" id="PF00528">
    <property type="entry name" value="BPD_transp_1"/>
    <property type="match status" value="2"/>
</dbReference>